<protein>
    <submittedName>
        <fullName evidence="10">HlyD family efflux transporter periplasmic adaptor subunit</fullName>
    </submittedName>
</protein>
<organism evidence="10 11">
    <name type="scientific">Dyella jejuensis</name>
    <dbReference type="NCBI Taxonomy" id="1432009"/>
    <lineage>
        <taxon>Bacteria</taxon>
        <taxon>Pseudomonadati</taxon>
        <taxon>Pseudomonadota</taxon>
        <taxon>Gammaproteobacteria</taxon>
        <taxon>Lysobacterales</taxon>
        <taxon>Rhodanobacteraceae</taxon>
        <taxon>Dyella</taxon>
    </lineage>
</organism>
<evidence type="ECO:0000256" key="6">
    <source>
        <dbReference type="ARBA" id="ARBA00023136"/>
    </source>
</evidence>
<keyword evidence="6 8" id="KW-0472">Membrane</keyword>
<gene>
    <name evidence="10" type="ORF">ISP15_16900</name>
</gene>
<dbReference type="RefSeq" id="WP_404548977.1">
    <property type="nucleotide sequence ID" value="NZ_JADIKJ010000022.1"/>
</dbReference>
<evidence type="ECO:0000256" key="2">
    <source>
        <dbReference type="ARBA" id="ARBA00009477"/>
    </source>
</evidence>
<feature type="transmembrane region" description="Helical" evidence="8">
    <location>
        <begin position="32"/>
        <end position="52"/>
    </location>
</feature>
<dbReference type="Pfam" id="PF26002">
    <property type="entry name" value="Beta-barrel_AprE"/>
    <property type="match status" value="1"/>
</dbReference>
<evidence type="ECO:0000313" key="10">
    <source>
        <dbReference type="EMBL" id="MFK2902019.1"/>
    </source>
</evidence>
<keyword evidence="11" id="KW-1185">Reference proteome</keyword>
<comment type="subcellular location">
    <subcellularLocation>
        <location evidence="1">Membrane</location>
        <topology evidence="1">Single-pass membrane protein</topology>
    </subcellularLocation>
</comment>
<evidence type="ECO:0000313" key="11">
    <source>
        <dbReference type="Proteomes" id="UP001620461"/>
    </source>
</evidence>
<dbReference type="InterPro" id="IPR050739">
    <property type="entry name" value="MFP"/>
</dbReference>
<keyword evidence="5 8" id="KW-1133">Transmembrane helix</keyword>
<comment type="similarity">
    <text evidence="2">Belongs to the membrane fusion protein (MFP) (TC 8.A.1) family.</text>
</comment>
<feature type="domain" description="AprE-like beta-barrel" evidence="9">
    <location>
        <begin position="303"/>
        <end position="397"/>
    </location>
</feature>
<dbReference type="InterPro" id="IPR058982">
    <property type="entry name" value="Beta-barrel_AprE"/>
</dbReference>
<dbReference type="InterPro" id="IPR006144">
    <property type="entry name" value="Secretion_HlyD_CS"/>
</dbReference>
<evidence type="ECO:0000256" key="8">
    <source>
        <dbReference type="SAM" id="Phobius"/>
    </source>
</evidence>
<dbReference type="Gene3D" id="2.40.30.170">
    <property type="match status" value="1"/>
</dbReference>
<dbReference type="PROSITE" id="PS00543">
    <property type="entry name" value="HLYD_FAMILY"/>
    <property type="match status" value="1"/>
</dbReference>
<dbReference type="SUPFAM" id="SSF111369">
    <property type="entry name" value="HlyD-like secretion proteins"/>
    <property type="match status" value="1"/>
</dbReference>
<accession>A0ABW8JNI5</accession>
<sequence length="424" mass="46861">MTSTSLFRQEVIEARRGEWLGTTLVAVPLSRWLLTSFVLALASALVLFLVFGHYTRRETVIGQLVPTAGLLNLSAANAGIVTHVWIIDGQTVRRGDPLIEISSEQDSAMLGDTHALVGQQLDVQRARLQADLHTQQQLTAQQAVALRDKASLLRAQLEQINGQLVIQKREAEGAEELLERIQPLGAKGYVSALAIQQQQTTAFNAQGQYKSLLRQQLDTRQQLDATQQELMQLPLDAKIKRNDTERQLAEIDQSAAQNEMQRAVVLRAPRDGVVSAVLFKEGQMVAAGQSILSLLPAGSVLQAQLLVPSRAVGFIEPGCRVVLRYQAFPYQKFGQQYGRVVDVSRSALTPAEVQALVDKQTQEPLYRVQVSLDHQQVLAYGKPEAVKPGMAVDADVLMEERTLLEWVFEPLYGMAHHLMWGAHG</sequence>
<dbReference type="PANTHER" id="PTHR30386:SF28">
    <property type="entry name" value="EXPORTED PROTEIN"/>
    <property type="match status" value="1"/>
</dbReference>
<keyword evidence="7" id="KW-0175">Coiled coil</keyword>
<dbReference type="PRINTS" id="PR01490">
    <property type="entry name" value="RTXTOXIND"/>
</dbReference>
<feature type="transmembrane region" description="Helical" evidence="8">
    <location>
        <begin position="64"/>
        <end position="86"/>
    </location>
</feature>
<dbReference type="PANTHER" id="PTHR30386">
    <property type="entry name" value="MEMBRANE FUSION SUBUNIT OF EMRAB-TOLC MULTIDRUG EFFLUX PUMP"/>
    <property type="match status" value="1"/>
</dbReference>
<evidence type="ECO:0000256" key="7">
    <source>
        <dbReference type="SAM" id="Coils"/>
    </source>
</evidence>
<dbReference type="Proteomes" id="UP001620461">
    <property type="component" value="Unassembled WGS sequence"/>
</dbReference>
<proteinExistence type="inferred from homology"/>
<dbReference type="EMBL" id="JADIKJ010000022">
    <property type="protein sequence ID" value="MFK2902019.1"/>
    <property type="molecule type" value="Genomic_DNA"/>
</dbReference>
<name>A0ABW8JNI5_9GAMM</name>
<evidence type="ECO:0000256" key="4">
    <source>
        <dbReference type="ARBA" id="ARBA00022692"/>
    </source>
</evidence>
<evidence type="ECO:0000259" key="9">
    <source>
        <dbReference type="Pfam" id="PF26002"/>
    </source>
</evidence>
<dbReference type="Gene3D" id="2.40.50.100">
    <property type="match status" value="1"/>
</dbReference>
<evidence type="ECO:0000256" key="5">
    <source>
        <dbReference type="ARBA" id="ARBA00022989"/>
    </source>
</evidence>
<keyword evidence="4 8" id="KW-0812">Transmembrane</keyword>
<keyword evidence="3" id="KW-0813">Transport</keyword>
<evidence type="ECO:0000256" key="1">
    <source>
        <dbReference type="ARBA" id="ARBA00004167"/>
    </source>
</evidence>
<comment type="caution">
    <text evidence="10">The sequence shown here is derived from an EMBL/GenBank/DDBJ whole genome shotgun (WGS) entry which is preliminary data.</text>
</comment>
<evidence type="ECO:0000256" key="3">
    <source>
        <dbReference type="ARBA" id="ARBA00022448"/>
    </source>
</evidence>
<feature type="coiled-coil region" evidence="7">
    <location>
        <begin position="143"/>
        <end position="177"/>
    </location>
</feature>
<reference evidence="10 11" key="1">
    <citation type="submission" date="2020-10" db="EMBL/GenBank/DDBJ databases">
        <title>Phylogeny of dyella-like bacteria.</title>
        <authorList>
            <person name="Fu J."/>
        </authorList>
    </citation>
    <scope>NUCLEOTIDE SEQUENCE [LARGE SCALE GENOMIC DNA]</scope>
    <source>
        <strain evidence="10 11">JP1</strain>
    </source>
</reference>